<dbReference type="Gene3D" id="3.40.640.10">
    <property type="entry name" value="Type I PLP-dependent aspartate aminotransferase-like (Major domain)"/>
    <property type="match status" value="1"/>
</dbReference>
<evidence type="ECO:0000256" key="6">
    <source>
        <dbReference type="ARBA" id="ARBA00023266"/>
    </source>
</evidence>
<comment type="pathway">
    <text evidence="8">Aminoacyl-tRNA biosynthesis; selenocysteinyl-tRNA(Sec) biosynthesis; selenocysteinyl-tRNA(Sec) from L-seryl-tRNA(Sec) (bacterial route): step 1/1.</text>
</comment>
<comment type="caution">
    <text evidence="10">The sequence shown here is derived from an EMBL/GenBank/DDBJ whole genome shotgun (WGS) entry which is preliminary data.</text>
</comment>
<dbReference type="GO" id="GO:0004125">
    <property type="term" value="F:L-seryl-tRNA(Sec) selenium transferase activity"/>
    <property type="evidence" value="ECO:0007669"/>
    <property type="project" value="UniProtKB-UniRule"/>
</dbReference>
<keyword evidence="2 8" id="KW-0963">Cytoplasm</keyword>
<dbReference type="UniPathway" id="UPA00906">
    <property type="reaction ID" value="UER00896"/>
</dbReference>
<dbReference type="SUPFAM" id="SSF53383">
    <property type="entry name" value="PLP-dependent transferases"/>
    <property type="match status" value="1"/>
</dbReference>
<dbReference type="InterPro" id="IPR004534">
    <property type="entry name" value="SelA_trans"/>
</dbReference>
<dbReference type="EC" id="2.9.1.1" evidence="8"/>
<evidence type="ECO:0000256" key="8">
    <source>
        <dbReference type="HAMAP-Rule" id="MF_00423"/>
    </source>
</evidence>
<evidence type="ECO:0000256" key="3">
    <source>
        <dbReference type="ARBA" id="ARBA00022679"/>
    </source>
</evidence>
<keyword evidence="3 8" id="KW-0808">Transferase</keyword>
<organism evidence="10 11">
    <name type="scientific">Sulfoacidibacillus thermotolerans</name>
    <name type="common">Acidibacillus sulfuroxidans</name>
    <dbReference type="NCBI Taxonomy" id="1765684"/>
    <lineage>
        <taxon>Bacteria</taxon>
        <taxon>Bacillati</taxon>
        <taxon>Bacillota</taxon>
        <taxon>Bacilli</taxon>
        <taxon>Bacillales</taxon>
        <taxon>Alicyclobacillaceae</taxon>
        <taxon>Sulfoacidibacillus</taxon>
    </lineage>
</organism>
<protein>
    <recommendedName>
        <fullName evidence="8">L-seryl-tRNA(Sec) selenium transferase</fullName>
        <ecNumber evidence="8">2.9.1.1</ecNumber>
    </recommendedName>
    <alternativeName>
        <fullName evidence="8">Selenocysteine synthase</fullName>
        <shortName evidence="8">Sec synthase</shortName>
    </alternativeName>
    <alternativeName>
        <fullName evidence="8">Selenocysteinyl-tRNA(Sec) synthase</fullName>
    </alternativeName>
</protein>
<comment type="subcellular location">
    <subcellularLocation>
        <location evidence="8">Cytoplasm</location>
    </subcellularLocation>
</comment>
<dbReference type="GO" id="GO:0005737">
    <property type="term" value="C:cytoplasm"/>
    <property type="evidence" value="ECO:0007669"/>
    <property type="project" value="UniProtKB-SubCell"/>
</dbReference>
<evidence type="ECO:0000313" key="11">
    <source>
        <dbReference type="Proteomes" id="UP000245380"/>
    </source>
</evidence>
<evidence type="ECO:0000313" key="10">
    <source>
        <dbReference type="EMBL" id="PWI57788.1"/>
    </source>
</evidence>
<name>A0A2U3D928_SULT2</name>
<dbReference type="PANTHER" id="PTHR32328:SF0">
    <property type="entry name" value="L-SERYL-TRNA(SEC) SELENIUM TRANSFERASE"/>
    <property type="match status" value="1"/>
</dbReference>
<accession>A0A2U3D928</accession>
<dbReference type="NCBIfam" id="TIGR00474">
    <property type="entry name" value="selA"/>
    <property type="match status" value="1"/>
</dbReference>
<evidence type="ECO:0000256" key="9">
    <source>
        <dbReference type="PIRSR" id="PIRSR618319-50"/>
    </source>
</evidence>
<evidence type="ECO:0000256" key="5">
    <source>
        <dbReference type="ARBA" id="ARBA00022917"/>
    </source>
</evidence>
<dbReference type="InterPro" id="IPR015424">
    <property type="entry name" value="PyrdxlP-dep_Trfase"/>
</dbReference>
<dbReference type="InterPro" id="IPR015421">
    <property type="entry name" value="PyrdxlP-dep_Trfase_major"/>
</dbReference>
<dbReference type="EMBL" id="MPDK01000009">
    <property type="protein sequence ID" value="PWI57788.1"/>
    <property type="molecule type" value="Genomic_DNA"/>
</dbReference>
<comment type="function">
    <text evidence="8">Converts seryl-tRNA(Sec) to selenocysteinyl-tRNA(Sec) required for selenoprotein biosynthesis.</text>
</comment>
<dbReference type="GO" id="GO:0001514">
    <property type="term" value="P:selenocysteine incorporation"/>
    <property type="evidence" value="ECO:0007669"/>
    <property type="project" value="UniProtKB-UniRule"/>
</dbReference>
<comment type="similarity">
    <text evidence="7 8">Belongs to the SelA family.</text>
</comment>
<keyword evidence="11" id="KW-1185">Reference proteome</keyword>
<evidence type="ECO:0000256" key="2">
    <source>
        <dbReference type="ARBA" id="ARBA00022490"/>
    </source>
</evidence>
<gene>
    <name evidence="8" type="primary">selA</name>
    <name evidence="10" type="ORF">BM613_07150</name>
</gene>
<dbReference type="GO" id="GO:0001717">
    <property type="term" value="P:conversion of seryl-tRNAsec to selenocys-tRNAsec"/>
    <property type="evidence" value="ECO:0007669"/>
    <property type="project" value="UniProtKB-UniRule"/>
</dbReference>
<evidence type="ECO:0000256" key="7">
    <source>
        <dbReference type="ARBA" id="ARBA00044507"/>
    </source>
</evidence>
<keyword evidence="5 8" id="KW-0648">Protein biosynthesis</keyword>
<keyword evidence="4 8" id="KW-0663">Pyridoxal phosphate</keyword>
<sequence>MDLDRYRELPAVHRLLMHPLTTEWLLHEARSDVVAAVQAAVDQVRKQLAEDKGGVDVSEEAILHLARELLTHRTRPNLQRVINATGTVLHTNLGRAPLAPEALAALMEAAKGYSNLELDLKTGERGHRYDHVESLLCELTGAEAALVVNNNAAAVWLVLNELAKDKRVAVSRGELVEIGGSFRVSEVMRASGAILVEVGTTNKTHERDYERALVEGVDLIMRVHTSNFRIVGFTYSPPLIALVELAHAHDVPVIEDLGSGSLVDLRSQGIGDEPSVRASVMAGVDVVTFSGDKLLGATQAGIICGKKKWIDRLKRNQLLRALRVDKLTLAALEATLKLYRDEATALVKVPTLHMLTVNAEELRTVAERLAREVTLCIGGHARCRVLETVSKVGGGALPTEEIASFALALYPISSTPKRLLAALREQSPPIIARIAKDEVILDVRTLFEWDFEELVQGVRAAADLAATNEQVNE</sequence>
<dbReference type="InterPro" id="IPR018319">
    <property type="entry name" value="SelA-like"/>
</dbReference>
<dbReference type="PANTHER" id="PTHR32328">
    <property type="entry name" value="L-SERYL-TRNA(SEC) SELENIUM TRANSFERASE"/>
    <property type="match status" value="1"/>
</dbReference>
<keyword evidence="6 8" id="KW-0711">Selenium</keyword>
<dbReference type="OrthoDB" id="9787096at2"/>
<feature type="modified residue" description="N6-(pyridoxal phosphate)lysine" evidence="8 9">
    <location>
        <position position="293"/>
    </location>
</feature>
<reference evidence="10 11" key="1">
    <citation type="submission" date="2016-11" db="EMBL/GenBank/DDBJ databases">
        <title>Comparative genomics of Acidibacillus ferroxidans species.</title>
        <authorList>
            <person name="Oliveira G."/>
            <person name="Nunes G."/>
            <person name="Oliveira R."/>
            <person name="Araujo F."/>
            <person name="Salim A."/>
            <person name="Scholte L."/>
            <person name="Morais D."/>
            <person name="Nancucheo I."/>
            <person name="Johnson D.B."/>
            <person name="Grail B."/>
            <person name="Bittencourt J."/>
            <person name="Valadares R."/>
        </authorList>
    </citation>
    <scope>NUCLEOTIDE SEQUENCE [LARGE SCALE GENOMIC DNA]</scope>
    <source>
        <strain evidence="10 11">Y002</strain>
    </source>
</reference>
<dbReference type="Proteomes" id="UP000245380">
    <property type="component" value="Unassembled WGS sequence"/>
</dbReference>
<dbReference type="Gene3D" id="3.90.1150.180">
    <property type="match status" value="1"/>
</dbReference>
<dbReference type="Pfam" id="PF03841">
    <property type="entry name" value="SelA"/>
    <property type="match status" value="1"/>
</dbReference>
<dbReference type="HAMAP" id="MF_00423">
    <property type="entry name" value="SelA"/>
    <property type="match status" value="1"/>
</dbReference>
<evidence type="ECO:0000256" key="4">
    <source>
        <dbReference type="ARBA" id="ARBA00022898"/>
    </source>
</evidence>
<dbReference type="AlphaFoldDB" id="A0A2U3D928"/>
<proteinExistence type="inferred from homology"/>
<evidence type="ECO:0000256" key="1">
    <source>
        <dbReference type="ARBA" id="ARBA00001933"/>
    </source>
</evidence>
<comment type="cofactor">
    <cofactor evidence="1 8 9">
        <name>pyridoxal 5'-phosphate</name>
        <dbReference type="ChEBI" id="CHEBI:597326"/>
    </cofactor>
</comment>
<comment type="catalytic activity">
    <reaction evidence="8">
        <text>L-seryl-tRNA(Sec) + selenophosphate + H(+) = L-selenocysteinyl-tRNA(Sec) + phosphate</text>
        <dbReference type="Rhea" id="RHEA:22728"/>
        <dbReference type="Rhea" id="RHEA-COMP:9742"/>
        <dbReference type="Rhea" id="RHEA-COMP:9743"/>
        <dbReference type="ChEBI" id="CHEBI:15378"/>
        <dbReference type="ChEBI" id="CHEBI:16144"/>
        <dbReference type="ChEBI" id="CHEBI:43474"/>
        <dbReference type="ChEBI" id="CHEBI:78533"/>
        <dbReference type="ChEBI" id="CHEBI:78573"/>
        <dbReference type="EC" id="2.9.1.1"/>
    </reaction>
</comment>